<accession>A0A1I7V3D9</accession>
<protein>
    <submittedName>
        <fullName evidence="2">Uncharacterized protein</fullName>
    </submittedName>
</protein>
<sequence>MIDLAMFPFIVQLTYLGCNRRNLNLLVSSFEINSKFKNFLRFYLWRSGGSVYPDTVESGWSTEMTNRF</sequence>
<dbReference type="AlphaFoldDB" id="A0A1I7V3D9"/>
<reference evidence="2" key="1">
    <citation type="submission" date="2016-11" db="UniProtKB">
        <authorList>
            <consortium name="WormBaseParasite"/>
        </authorList>
    </citation>
    <scope>IDENTIFICATION</scope>
</reference>
<dbReference type="Proteomes" id="UP000095282">
    <property type="component" value="Unplaced"/>
</dbReference>
<evidence type="ECO:0000313" key="1">
    <source>
        <dbReference type="Proteomes" id="UP000095282"/>
    </source>
</evidence>
<dbReference type="WBParaSite" id="Csp11.Scaffold630.g21983.t1">
    <property type="protein sequence ID" value="Csp11.Scaffold630.g21983.t1"/>
    <property type="gene ID" value="Csp11.Scaffold630.g21983"/>
</dbReference>
<proteinExistence type="predicted"/>
<organism evidence="1 2">
    <name type="scientific">Caenorhabditis tropicalis</name>
    <dbReference type="NCBI Taxonomy" id="1561998"/>
    <lineage>
        <taxon>Eukaryota</taxon>
        <taxon>Metazoa</taxon>
        <taxon>Ecdysozoa</taxon>
        <taxon>Nematoda</taxon>
        <taxon>Chromadorea</taxon>
        <taxon>Rhabditida</taxon>
        <taxon>Rhabditina</taxon>
        <taxon>Rhabditomorpha</taxon>
        <taxon>Rhabditoidea</taxon>
        <taxon>Rhabditidae</taxon>
        <taxon>Peloderinae</taxon>
        <taxon>Caenorhabditis</taxon>
    </lineage>
</organism>
<keyword evidence="1" id="KW-1185">Reference proteome</keyword>
<evidence type="ECO:0000313" key="2">
    <source>
        <dbReference type="WBParaSite" id="Csp11.Scaffold630.g21983.t1"/>
    </source>
</evidence>
<name>A0A1I7V3D9_9PELO</name>